<feature type="binding site" evidence="5">
    <location>
        <position position="42"/>
    </location>
    <ligand>
        <name>ATP</name>
        <dbReference type="ChEBI" id="CHEBI:30616"/>
    </ligand>
</feature>
<evidence type="ECO:0000256" key="2">
    <source>
        <dbReference type="ARBA" id="ARBA00022741"/>
    </source>
</evidence>
<dbReference type="Pfam" id="PF00069">
    <property type="entry name" value="Pkinase"/>
    <property type="match status" value="1"/>
</dbReference>
<evidence type="ECO:0000259" key="6">
    <source>
        <dbReference type="PROSITE" id="PS50011"/>
    </source>
</evidence>
<dbReference type="AlphaFoldDB" id="A0A844P8F8"/>
<dbReference type="EMBL" id="WOBN01000064">
    <property type="protein sequence ID" value="MUK51495.1"/>
    <property type="molecule type" value="Genomic_DNA"/>
</dbReference>
<dbReference type="InterPro" id="IPR000719">
    <property type="entry name" value="Prot_kinase_dom"/>
</dbReference>
<evidence type="ECO:0000313" key="7">
    <source>
        <dbReference type="EMBL" id="MUK51495.1"/>
    </source>
</evidence>
<keyword evidence="2 5" id="KW-0547">Nucleotide-binding</keyword>
<dbReference type="InterPro" id="IPR050339">
    <property type="entry name" value="CC_SR_Kinase"/>
</dbReference>
<dbReference type="SMART" id="SM00220">
    <property type="entry name" value="S_TKc"/>
    <property type="match status" value="1"/>
</dbReference>
<evidence type="ECO:0000256" key="4">
    <source>
        <dbReference type="ARBA" id="ARBA00022840"/>
    </source>
</evidence>
<keyword evidence="4 5" id="KW-0067">ATP-binding</keyword>
<comment type="caution">
    <text evidence="7">The sequence shown here is derived from an EMBL/GenBank/DDBJ whole genome shotgun (WGS) entry which is preliminary data.</text>
</comment>
<evidence type="ECO:0000313" key="8">
    <source>
        <dbReference type="Proteomes" id="UP000448038"/>
    </source>
</evidence>
<organism evidence="7 8">
    <name type="scientific">Aliivibrio fischeri</name>
    <name type="common">Vibrio fischeri</name>
    <dbReference type="NCBI Taxonomy" id="668"/>
    <lineage>
        <taxon>Bacteria</taxon>
        <taxon>Pseudomonadati</taxon>
        <taxon>Pseudomonadota</taxon>
        <taxon>Gammaproteobacteria</taxon>
        <taxon>Vibrionales</taxon>
        <taxon>Vibrionaceae</taxon>
        <taxon>Aliivibrio</taxon>
    </lineage>
</organism>
<protein>
    <submittedName>
        <fullName evidence="7">Protein kinase</fullName>
    </submittedName>
</protein>
<proteinExistence type="predicted"/>
<dbReference type="GO" id="GO:0005737">
    <property type="term" value="C:cytoplasm"/>
    <property type="evidence" value="ECO:0007669"/>
    <property type="project" value="TreeGrafter"/>
</dbReference>
<dbReference type="GO" id="GO:0004672">
    <property type="term" value="F:protein kinase activity"/>
    <property type="evidence" value="ECO:0007669"/>
    <property type="project" value="InterPro"/>
</dbReference>
<feature type="domain" description="Protein kinase" evidence="6">
    <location>
        <begin position="9"/>
        <end position="248"/>
    </location>
</feature>
<reference evidence="7 8" key="1">
    <citation type="submission" date="2019-11" db="EMBL/GenBank/DDBJ databases">
        <title>Using colonization assays and comparative genomics to discover symbiosis behaviors and factors in Vibrio fischeri.</title>
        <authorList>
            <person name="Bongrand C."/>
            <person name="Moriano-Gutierrez S."/>
            <person name="Arevalo P."/>
            <person name="Mcfall-Ngai M."/>
            <person name="Visick K."/>
            <person name="Polz M.F."/>
            <person name="Ruby E.G."/>
        </authorList>
    </citation>
    <scope>NUCLEOTIDE SEQUENCE [LARGE SCALE GENOMIC DNA]</scope>
    <source>
        <strain evidence="8">emors.4.1</strain>
    </source>
</reference>
<accession>A0A844P8F8</accession>
<dbReference type="Gene3D" id="1.10.510.10">
    <property type="entry name" value="Transferase(Phosphotransferase) domain 1"/>
    <property type="match status" value="1"/>
</dbReference>
<evidence type="ECO:0000256" key="5">
    <source>
        <dbReference type="PROSITE-ProRule" id="PRU10141"/>
    </source>
</evidence>
<dbReference type="PROSITE" id="PS00107">
    <property type="entry name" value="PROTEIN_KINASE_ATP"/>
    <property type="match status" value="1"/>
</dbReference>
<dbReference type="PANTHER" id="PTHR11042">
    <property type="entry name" value="EUKARYOTIC TRANSLATION INITIATION FACTOR 2-ALPHA KINASE EIF2-ALPHA KINASE -RELATED"/>
    <property type="match status" value="1"/>
</dbReference>
<dbReference type="SUPFAM" id="SSF56112">
    <property type="entry name" value="Protein kinase-like (PK-like)"/>
    <property type="match status" value="1"/>
</dbReference>
<dbReference type="PROSITE" id="PS50011">
    <property type="entry name" value="PROTEIN_KINASE_DOM"/>
    <property type="match status" value="1"/>
</dbReference>
<dbReference type="RefSeq" id="WP_367190925.1">
    <property type="nucleotide sequence ID" value="NZ_WOBN01000064.1"/>
</dbReference>
<gene>
    <name evidence="7" type="ORF">GNP88_20630</name>
</gene>
<dbReference type="Proteomes" id="UP000448038">
    <property type="component" value="Unassembled WGS sequence"/>
</dbReference>
<name>A0A844P8F8_ALIFS</name>
<dbReference type="GO" id="GO:0005524">
    <property type="term" value="F:ATP binding"/>
    <property type="evidence" value="ECO:0007669"/>
    <property type="project" value="UniProtKB-UniRule"/>
</dbReference>
<evidence type="ECO:0000256" key="1">
    <source>
        <dbReference type="ARBA" id="ARBA00022679"/>
    </source>
</evidence>
<dbReference type="InterPro" id="IPR017441">
    <property type="entry name" value="Protein_kinase_ATP_BS"/>
</dbReference>
<sequence>MNLVANYKYNIINRIGNGGFGYVEKIELFNMSETHSGFYARKVLDPTVDLKMYRERFKREVLSQAQCRHTHVVHIYICDLHGEVPHFIMELAECDLQSVIDSGTLTEHEKVDIIRMVCLGVQHIHSLGFLHRDIKPFNILKYADGIYKISDFGLVRKTIPSGESEVLTSFDIRLGTDNYVAPELMYIGSDYSETTDIFAMGKVFEQLGVEDPDLRRVITKCTKMDPENRYSNVSELLDDINKLFKEAA</sequence>
<dbReference type="InterPro" id="IPR011009">
    <property type="entry name" value="Kinase-like_dom_sf"/>
</dbReference>
<evidence type="ECO:0000256" key="3">
    <source>
        <dbReference type="ARBA" id="ARBA00022777"/>
    </source>
</evidence>
<keyword evidence="1" id="KW-0808">Transferase</keyword>
<keyword evidence="3 7" id="KW-0418">Kinase</keyword>
<dbReference type="CDD" id="cd14014">
    <property type="entry name" value="STKc_PknB_like"/>
    <property type="match status" value="1"/>
</dbReference>